<evidence type="ECO:0000313" key="3">
    <source>
        <dbReference type="Proteomes" id="UP000192380"/>
    </source>
</evidence>
<feature type="region of interest" description="Disordered" evidence="1">
    <location>
        <begin position="476"/>
        <end position="496"/>
    </location>
</feature>
<accession>A0ABM6KBB0</accession>
<keyword evidence="2" id="KW-0614">Plasmid</keyword>
<organism evidence="2 3">
    <name type="scientific">Pantoea stewartii subsp. stewartii DC283</name>
    <dbReference type="NCBI Taxonomy" id="660596"/>
    <lineage>
        <taxon>Bacteria</taxon>
        <taxon>Pseudomonadati</taxon>
        <taxon>Pseudomonadota</taxon>
        <taxon>Gammaproteobacteria</taxon>
        <taxon>Enterobacterales</taxon>
        <taxon>Erwiniaceae</taxon>
        <taxon>Pantoea</taxon>
    </lineage>
</organism>
<reference evidence="2 3" key="1">
    <citation type="submission" date="2016-10" db="EMBL/GenBank/DDBJ databases">
        <title>Complete Genome Assembly of Pantoea stewartii subsp. stewartii DC283, a Corn Pathogen.</title>
        <authorList>
            <person name="Duong D.A."/>
            <person name="Stevens A.M."/>
            <person name="Jensen R.V."/>
        </authorList>
    </citation>
    <scope>NUCLEOTIDE SEQUENCE [LARGE SCALE GENOMIC DNA]</scope>
    <source>
        <strain evidence="2 3">DC283</strain>
        <plasmid evidence="2 3">pDSJ01</plasmid>
    </source>
</reference>
<geneLocation type="plasmid" evidence="2 3">
    <name>pDSJ01</name>
</geneLocation>
<proteinExistence type="predicted"/>
<sequence length="527" mass="57449">MVIAVLYTQLPTPGRRGRRLLTGRINPPLAGFFVSEQEITRRLKGSQGSFYNSFEISHFIRHQFALISSQTAFDKAFLSLEIFNRAHHTEVEFWKKKKISQLMWNIIPPSNRYKKMTAINNATNNIVRMVAKNTTIPSLVAEQMSTKFIATIASVRNTPSSLNRHGNTFQGVIASSTATQPGAIKNIHSTAAQQITAAKTPLYNPLNRHGNTFQGVIASSTGTQPGTIKNIHSTAAQQITAAKTPLYNPLNRHGNTFQGVIASSTATQPGAIKNIHSTAAQQITAAKTPLYNPLNRHGNTFQGAIASSTGTQPGTIKNIHSTAAQQITAAKTPLYNPLNRHGNTFQGVIASSTATQPGAIKNIHSTAAQQITAAKTPLYNPLNRHGNTFQGVIASSTATQPGAIKNIHSTAGSAIDKTSAPPTNDVTLIKVVDYMSDRVNEDSYNQTHEYATLSDELNTSTECELDEYLFDSYPLFGDTPKDSPNESSPYTEELKIPNKPFNPLNYTLTYMQPDEVVYTEAPPVRTE</sequence>
<dbReference type="EMBL" id="CP017582">
    <property type="protein sequence ID" value="ARF52044.1"/>
    <property type="molecule type" value="Genomic_DNA"/>
</dbReference>
<dbReference type="RefSeq" id="WP_044243706.1">
    <property type="nucleotide sequence ID" value="NZ_AHIE01000052.1"/>
</dbReference>
<dbReference type="Proteomes" id="UP000192380">
    <property type="component" value="Plasmid pDSJ01"/>
</dbReference>
<gene>
    <name evidence="2" type="ORF">DSJ_22505</name>
</gene>
<keyword evidence="3" id="KW-1185">Reference proteome</keyword>
<protein>
    <submittedName>
        <fullName evidence="2">Uncharacterized protein</fullName>
    </submittedName>
</protein>
<evidence type="ECO:0000256" key="1">
    <source>
        <dbReference type="SAM" id="MobiDB-lite"/>
    </source>
</evidence>
<evidence type="ECO:0000313" key="2">
    <source>
        <dbReference type="EMBL" id="ARF52044.1"/>
    </source>
</evidence>
<name>A0ABM6KBB0_PANSE</name>